<evidence type="ECO:0000313" key="14">
    <source>
        <dbReference type="Proteomes" id="UP000324907"/>
    </source>
</evidence>
<evidence type="ECO:0000256" key="1">
    <source>
        <dbReference type="ARBA" id="ARBA00004123"/>
    </source>
</evidence>
<dbReference type="EMBL" id="HBET01015174">
    <property type="protein sequence ID" value="CAD8565918.1"/>
    <property type="molecule type" value="Transcribed_RNA"/>
</dbReference>
<dbReference type="GO" id="GO:0031369">
    <property type="term" value="F:translation initiation factor binding"/>
    <property type="evidence" value="ECO:0007669"/>
    <property type="project" value="TreeGrafter"/>
</dbReference>
<keyword evidence="3" id="KW-0240">DNA-directed RNA polymerase</keyword>
<evidence type="ECO:0000256" key="4">
    <source>
        <dbReference type="ARBA" id="ARBA00023163"/>
    </source>
</evidence>
<dbReference type="GO" id="GO:0005665">
    <property type="term" value="C:RNA polymerase II, core complex"/>
    <property type="evidence" value="ECO:0007669"/>
    <property type="project" value="TreeGrafter"/>
</dbReference>
<comment type="similarity">
    <text evidence="2">Belongs to the eukaryotic RPB7/RPC8 RNA polymerase subunit family.</text>
</comment>
<dbReference type="FunFam" id="3.30.1490.120:FF:000001">
    <property type="entry name" value="DNA-directed RNA polymerase II subunit RPB7"/>
    <property type="match status" value="1"/>
</dbReference>
<evidence type="ECO:0000256" key="3">
    <source>
        <dbReference type="ARBA" id="ARBA00022478"/>
    </source>
</evidence>
<evidence type="ECO:0000256" key="2">
    <source>
        <dbReference type="ARBA" id="ARBA00009307"/>
    </source>
</evidence>
<dbReference type="EMBL" id="HBET01015175">
    <property type="protein sequence ID" value="CAD8565919.1"/>
    <property type="molecule type" value="Transcribed_RNA"/>
</dbReference>
<dbReference type="Gene3D" id="2.40.50.140">
    <property type="entry name" value="Nucleic acid-binding proteins"/>
    <property type="match status" value="1"/>
</dbReference>
<evidence type="ECO:0000313" key="9">
    <source>
        <dbReference type="EMBL" id="KAA0160348.1"/>
    </source>
</evidence>
<dbReference type="GO" id="GO:0003697">
    <property type="term" value="F:single-stranded DNA binding"/>
    <property type="evidence" value="ECO:0007669"/>
    <property type="project" value="TreeGrafter"/>
</dbReference>
<dbReference type="OMA" id="TMRQPGL"/>
<feature type="domain" description="S1 motif" evidence="5">
    <location>
        <begin position="85"/>
        <end position="156"/>
    </location>
</feature>
<protein>
    <recommendedName>
        <fullName evidence="5">S1 motif domain-containing protein</fullName>
    </recommendedName>
</protein>
<reference evidence="6" key="2">
    <citation type="submission" date="2021-01" db="EMBL/GenBank/DDBJ databases">
        <authorList>
            <person name="Corre E."/>
            <person name="Pelletier E."/>
            <person name="Niang G."/>
            <person name="Scheremetjew M."/>
            <person name="Finn R."/>
            <person name="Kale V."/>
            <person name="Holt S."/>
            <person name="Cochrane G."/>
            <person name="Meng A."/>
            <person name="Brown T."/>
            <person name="Cohen L."/>
        </authorList>
    </citation>
    <scope>NUCLEOTIDE SEQUENCE</scope>
    <source>
        <strain evidence="6">E4-10</strain>
    </source>
</reference>
<evidence type="ECO:0000313" key="15">
    <source>
        <dbReference type="Proteomes" id="UP000325113"/>
    </source>
</evidence>
<keyword evidence="13" id="KW-1185">Reference proteome</keyword>
<dbReference type="InterPro" id="IPR045113">
    <property type="entry name" value="Rpb7-like"/>
</dbReference>
<organism evidence="9 15">
    <name type="scientific">Cafeteria roenbergensis</name>
    <name type="common">Marine flagellate</name>
    <dbReference type="NCBI Taxonomy" id="33653"/>
    <lineage>
        <taxon>Eukaryota</taxon>
        <taxon>Sar</taxon>
        <taxon>Stramenopiles</taxon>
        <taxon>Bigyra</taxon>
        <taxon>Opalozoa</taxon>
        <taxon>Bicosoecida</taxon>
        <taxon>Cafeteriaceae</taxon>
        <taxon>Cafeteria</taxon>
    </lineage>
</organism>
<dbReference type="AlphaFoldDB" id="A0A5A8D5C3"/>
<dbReference type="Proteomes" id="UP000322899">
    <property type="component" value="Unassembled WGS sequence"/>
</dbReference>
<evidence type="ECO:0000313" key="13">
    <source>
        <dbReference type="Proteomes" id="UP000323011"/>
    </source>
</evidence>
<dbReference type="SUPFAM" id="SSF88798">
    <property type="entry name" value="N-terminal, heterodimerisation domain of RBP7 (RpoE)"/>
    <property type="match status" value="1"/>
</dbReference>
<dbReference type="InterPro" id="IPR036898">
    <property type="entry name" value="RNA_pol_Rpb7-like_N_sf"/>
</dbReference>
<dbReference type="SUPFAM" id="SSF50249">
    <property type="entry name" value="Nucleic acid-binding proteins"/>
    <property type="match status" value="1"/>
</dbReference>
<dbReference type="InterPro" id="IPR012340">
    <property type="entry name" value="NA-bd_OB-fold"/>
</dbReference>
<dbReference type="EMBL" id="VLTM01000045">
    <property type="protein sequence ID" value="KAA0160348.1"/>
    <property type="molecule type" value="Genomic_DNA"/>
</dbReference>
<dbReference type="GO" id="GO:0006367">
    <property type="term" value="P:transcription initiation at RNA polymerase II promoter"/>
    <property type="evidence" value="ECO:0007669"/>
    <property type="project" value="TreeGrafter"/>
</dbReference>
<comment type="subcellular location">
    <subcellularLocation>
        <location evidence="1">Nucleus</location>
    </subcellularLocation>
</comment>
<dbReference type="EMBL" id="VLTL01000098">
    <property type="protein sequence ID" value="KAA0161184.1"/>
    <property type="molecule type" value="Genomic_DNA"/>
</dbReference>
<dbReference type="GO" id="GO:0003727">
    <property type="term" value="F:single-stranded RNA binding"/>
    <property type="evidence" value="ECO:0007669"/>
    <property type="project" value="TreeGrafter"/>
</dbReference>
<evidence type="ECO:0000313" key="10">
    <source>
        <dbReference type="EMBL" id="KAA0161184.1"/>
    </source>
</evidence>
<dbReference type="Pfam" id="PF00575">
    <property type="entry name" value="S1"/>
    <property type="match status" value="1"/>
</dbReference>
<dbReference type="Gene3D" id="3.30.1490.120">
    <property type="entry name" value="RNA polymerase Rpb7-like, N-terminal domain"/>
    <property type="match status" value="1"/>
</dbReference>
<evidence type="ECO:0000313" key="8">
    <source>
        <dbReference type="EMBL" id="KAA0152541.1"/>
    </source>
</evidence>
<dbReference type="GO" id="GO:0060213">
    <property type="term" value="P:positive regulation of nuclear-transcribed mRNA poly(A) tail shortening"/>
    <property type="evidence" value="ECO:0007669"/>
    <property type="project" value="TreeGrafter"/>
</dbReference>
<evidence type="ECO:0000313" key="7">
    <source>
        <dbReference type="EMBL" id="CAD8565919.1"/>
    </source>
</evidence>
<dbReference type="EMBL" id="VLTN01000020">
    <property type="protein sequence ID" value="KAA0152541.1"/>
    <property type="molecule type" value="Genomic_DNA"/>
</dbReference>
<evidence type="ECO:0000259" key="5">
    <source>
        <dbReference type="Pfam" id="PF00575"/>
    </source>
</evidence>
<dbReference type="OrthoDB" id="1162399at2759"/>
<gene>
    <name evidence="6" type="ORF">CROE0942_LOCUS10296</name>
    <name evidence="7" type="ORF">CROE0942_LOCUS10297</name>
    <name evidence="11" type="ORF">FNF27_03828</name>
    <name evidence="10" type="ORF">FNF28_05133</name>
    <name evidence="8" type="ORF">FNF29_03768</name>
    <name evidence="9" type="ORF">FNF31_04365</name>
</gene>
<evidence type="ECO:0000313" key="11">
    <source>
        <dbReference type="EMBL" id="KAA0174705.1"/>
    </source>
</evidence>
<dbReference type="Proteomes" id="UP000325113">
    <property type="component" value="Unassembled WGS sequence"/>
</dbReference>
<dbReference type="Proteomes" id="UP000324907">
    <property type="component" value="Unassembled WGS sequence"/>
</dbReference>
<dbReference type="InterPro" id="IPR003029">
    <property type="entry name" value="S1_domain"/>
</dbReference>
<dbReference type="PANTHER" id="PTHR12709">
    <property type="entry name" value="DNA-DIRECTED RNA POLYMERASE II, III"/>
    <property type="match status" value="1"/>
</dbReference>
<keyword evidence="4" id="KW-0804">Transcription</keyword>
<dbReference type="EMBL" id="VLTO01000020">
    <property type="protein sequence ID" value="KAA0174705.1"/>
    <property type="molecule type" value="Genomic_DNA"/>
</dbReference>
<sequence length="174" mass="18929">MFFRATLHHTIQLHPQFLGKGIVDTVIQELEKEVEGENIAGVGCIVAVITVPPGGVSMGRVDALTGFVKFRVTYIAVVFRPLQMEVLDAKVQSVSEFGFFAQLGPIEVFVADAHIPDDMDFISDKMIWRNRETGDELAADSIVRLRVLRAKTDVGRTSAVGTIADACLGVIAAE</sequence>
<name>A0A5A8D5C3_CAFRO</name>
<evidence type="ECO:0000313" key="6">
    <source>
        <dbReference type="EMBL" id="CAD8565918.1"/>
    </source>
</evidence>
<evidence type="ECO:0000313" key="12">
    <source>
        <dbReference type="Proteomes" id="UP000322899"/>
    </source>
</evidence>
<dbReference type="GO" id="GO:0045948">
    <property type="term" value="P:positive regulation of translational initiation"/>
    <property type="evidence" value="ECO:0007669"/>
    <property type="project" value="TreeGrafter"/>
</dbReference>
<dbReference type="Proteomes" id="UP000323011">
    <property type="component" value="Unassembled WGS sequence"/>
</dbReference>
<proteinExistence type="inferred from homology"/>
<reference evidence="12 13" key="1">
    <citation type="submission" date="2019-07" db="EMBL/GenBank/DDBJ databases">
        <title>Genomes of Cafeteria roenbergensis.</title>
        <authorList>
            <person name="Fischer M.G."/>
            <person name="Hackl T."/>
            <person name="Roman M."/>
        </authorList>
    </citation>
    <scope>NUCLEOTIDE SEQUENCE [LARGE SCALE GENOMIC DNA]</scope>
    <source>
        <strain evidence="8 13">BVI</strain>
        <strain evidence="9 15">Cflag</strain>
        <strain evidence="11 12">E4-10P</strain>
        <strain evidence="10 14">RCC970-E3</strain>
    </source>
</reference>
<dbReference type="PANTHER" id="PTHR12709:SF4">
    <property type="entry name" value="DNA-DIRECTED RNA POLYMERASE II SUBUNIT RPB7"/>
    <property type="match status" value="1"/>
</dbReference>
<accession>A0A5A8D5C3</accession>
<dbReference type="GO" id="GO:0000932">
    <property type="term" value="C:P-body"/>
    <property type="evidence" value="ECO:0007669"/>
    <property type="project" value="TreeGrafter"/>
</dbReference>